<dbReference type="Pfam" id="PF16686">
    <property type="entry name" value="POT1PC"/>
    <property type="match status" value="1"/>
</dbReference>
<gene>
    <name evidence="11" type="ORF">DOTSEDRAFT_69550</name>
</gene>
<evidence type="ECO:0000256" key="5">
    <source>
        <dbReference type="ARBA" id="ARBA00022454"/>
    </source>
</evidence>
<dbReference type="GO" id="GO:0000783">
    <property type="term" value="C:nuclear telomere cap complex"/>
    <property type="evidence" value="ECO:0007669"/>
    <property type="project" value="TreeGrafter"/>
</dbReference>
<comment type="similarity">
    <text evidence="3">Belongs to the telombin family.</text>
</comment>
<accession>N1PVY3</accession>
<keyword evidence="8" id="KW-0539">Nucleus</keyword>
<proteinExistence type="inferred from homology"/>
<dbReference type="GO" id="GO:0016233">
    <property type="term" value="P:telomere capping"/>
    <property type="evidence" value="ECO:0007669"/>
    <property type="project" value="TreeGrafter"/>
</dbReference>
<feature type="region of interest" description="Disordered" evidence="9">
    <location>
        <begin position="386"/>
        <end position="427"/>
    </location>
</feature>
<dbReference type="PANTHER" id="PTHR14513">
    <property type="entry name" value="PROTECTION OF TELOMERES 1"/>
    <property type="match status" value="1"/>
</dbReference>
<comment type="subcellular location">
    <subcellularLocation>
        <location evidence="2">Chromosome</location>
        <location evidence="2">Telomere</location>
    </subcellularLocation>
    <subcellularLocation>
        <location evidence="1">Nucleus</location>
    </subcellularLocation>
</comment>
<evidence type="ECO:0000313" key="11">
    <source>
        <dbReference type="EMBL" id="EME47631.1"/>
    </source>
</evidence>
<keyword evidence="7" id="KW-0238">DNA-binding</keyword>
<dbReference type="OMA" id="WEPHASF"/>
<evidence type="ECO:0000256" key="1">
    <source>
        <dbReference type="ARBA" id="ARBA00004123"/>
    </source>
</evidence>
<reference evidence="11 12" key="2">
    <citation type="journal article" date="2012" name="PLoS Pathog.">
        <title>Diverse lifestyles and strategies of plant pathogenesis encoded in the genomes of eighteen Dothideomycetes fungi.</title>
        <authorList>
            <person name="Ohm R.A."/>
            <person name="Feau N."/>
            <person name="Henrissat B."/>
            <person name="Schoch C.L."/>
            <person name="Horwitz B.A."/>
            <person name="Barry K.W."/>
            <person name="Condon B.J."/>
            <person name="Copeland A.C."/>
            <person name="Dhillon B."/>
            <person name="Glaser F."/>
            <person name="Hesse C.N."/>
            <person name="Kosti I."/>
            <person name="LaButti K."/>
            <person name="Lindquist E.A."/>
            <person name="Lucas S."/>
            <person name="Salamov A.A."/>
            <person name="Bradshaw R.E."/>
            <person name="Ciuffetti L."/>
            <person name="Hamelin R.C."/>
            <person name="Kema G.H.J."/>
            <person name="Lawrence C."/>
            <person name="Scott J.A."/>
            <person name="Spatafora J.W."/>
            <person name="Turgeon B.G."/>
            <person name="de Wit P.J.G.M."/>
            <person name="Zhong S."/>
            <person name="Goodwin S.B."/>
            <person name="Grigoriev I.V."/>
        </authorList>
    </citation>
    <scope>NUCLEOTIDE SEQUENCE [LARGE SCALE GENOMIC DNA]</scope>
    <source>
        <strain evidence="12">NZE10 / CBS 128990</strain>
    </source>
</reference>
<dbReference type="GO" id="GO:0032210">
    <property type="term" value="P:regulation of telomere maintenance via telomerase"/>
    <property type="evidence" value="ECO:0007669"/>
    <property type="project" value="TreeGrafter"/>
</dbReference>
<feature type="compositionally biased region" description="Basic and acidic residues" evidence="9">
    <location>
        <begin position="406"/>
        <end position="418"/>
    </location>
</feature>
<dbReference type="HOGENOM" id="CLU_016663_1_0_1"/>
<organism evidence="11 12">
    <name type="scientific">Dothistroma septosporum (strain NZE10 / CBS 128990)</name>
    <name type="common">Red band needle blight fungus</name>
    <name type="synonym">Mycosphaerella pini</name>
    <dbReference type="NCBI Taxonomy" id="675120"/>
    <lineage>
        <taxon>Eukaryota</taxon>
        <taxon>Fungi</taxon>
        <taxon>Dikarya</taxon>
        <taxon>Ascomycota</taxon>
        <taxon>Pezizomycotina</taxon>
        <taxon>Dothideomycetes</taxon>
        <taxon>Dothideomycetidae</taxon>
        <taxon>Mycosphaerellales</taxon>
        <taxon>Mycosphaerellaceae</taxon>
        <taxon>Dothistroma</taxon>
    </lineage>
</organism>
<dbReference type="InterPro" id="IPR012340">
    <property type="entry name" value="NA-bd_OB-fold"/>
</dbReference>
<feature type="compositionally biased region" description="Basic and acidic residues" evidence="9">
    <location>
        <begin position="172"/>
        <end position="182"/>
    </location>
</feature>
<dbReference type="SMART" id="SM00976">
    <property type="entry name" value="Telo_bind"/>
    <property type="match status" value="1"/>
</dbReference>
<dbReference type="SUPFAM" id="SSF50249">
    <property type="entry name" value="Nucleic acid-binding proteins"/>
    <property type="match status" value="1"/>
</dbReference>
<dbReference type="OrthoDB" id="2186770at2759"/>
<reference evidence="12" key="1">
    <citation type="journal article" date="2012" name="PLoS Genet.">
        <title>The genomes of the fungal plant pathogens Cladosporium fulvum and Dothistroma septosporum reveal adaptation to different hosts and lifestyles but also signatures of common ancestry.</title>
        <authorList>
            <person name="de Wit P.J.G.M."/>
            <person name="van der Burgt A."/>
            <person name="Oekmen B."/>
            <person name="Stergiopoulos I."/>
            <person name="Abd-Elsalam K.A."/>
            <person name="Aerts A.L."/>
            <person name="Bahkali A.H."/>
            <person name="Beenen H.G."/>
            <person name="Chettri P."/>
            <person name="Cox M.P."/>
            <person name="Datema E."/>
            <person name="de Vries R.P."/>
            <person name="Dhillon B."/>
            <person name="Ganley A.R."/>
            <person name="Griffiths S.A."/>
            <person name="Guo Y."/>
            <person name="Hamelin R.C."/>
            <person name="Henrissat B."/>
            <person name="Kabir M.S."/>
            <person name="Jashni M.K."/>
            <person name="Kema G."/>
            <person name="Klaubauf S."/>
            <person name="Lapidus A."/>
            <person name="Levasseur A."/>
            <person name="Lindquist E."/>
            <person name="Mehrabi R."/>
            <person name="Ohm R.A."/>
            <person name="Owen T.J."/>
            <person name="Salamov A."/>
            <person name="Schwelm A."/>
            <person name="Schijlen E."/>
            <person name="Sun H."/>
            <person name="van den Burg H.A."/>
            <person name="van Ham R.C.H.J."/>
            <person name="Zhang S."/>
            <person name="Goodwin S.B."/>
            <person name="Grigoriev I.V."/>
            <person name="Collemare J."/>
            <person name="Bradshaw R.E."/>
        </authorList>
    </citation>
    <scope>NUCLEOTIDE SEQUENCE [LARGE SCALE GENOMIC DNA]</scope>
    <source>
        <strain evidence="12">NZE10 / CBS 128990</strain>
    </source>
</reference>
<sequence length="628" mass="71957">MALPPGFVDLAKAYESLDDTFVNIMGVVTDFMTPTMTARGEHTIKVKLMDNKLPHIQYIGGGLDVRFFLREPTNLPKIRDIGDVVLLRNIKMSTFNGTKVGLSNFQTQVLVFPTRSIPARGFSIHYMDKEKIPCTGIERDVNSLRLVEQDYVITLKAETKAVVEENLRKRAAAEERTNEGRVDWQSVPTGPAAKRQKTSATPGQKLRTISELERAKEFVDLYGLVVKIIPTATYSGCDLYISDYTVNKHLREFAPPEAAEDVGRDGDSYGYSDKAKRPFPGPYEYRVLKVNLHQPHAQHASRTVGEGDVVLLQNVKTRITTPGMTMEGDLWEDHMYPDKVLIRKLSEGECHTRPQVQAILQRRDEYWKRRNAMLLQKQRTMENAELITKKERREAKKERIKRKKRGEQDLKAESESNPKQRSLNPHVRCRDTEIAVTRVKDILDLDDIKHTNDSPEGICYILPFINAKYRAQVRVVDFEPKSLDEFAVPVLPNDQESVDSMAYTYDSQKFEWYFSLLLEDVNDSLSPGDENNQRLWVHLRHEQAQFLLGDVENPQNLRHSTKLLAKLREKLFILWGNLEETGGEGLSNAPFECCIYEYGVELDENDPAKVDARFGWQRLYGMFGTTIL</sequence>
<name>N1PVY3_DOTSN</name>
<feature type="compositionally biased region" description="Basic and acidic residues" evidence="9">
    <location>
        <begin position="386"/>
        <end position="397"/>
    </location>
</feature>
<dbReference type="eggNOG" id="KOG4757">
    <property type="taxonomic scope" value="Eukaryota"/>
</dbReference>
<feature type="domain" description="Telomeric single stranded DNA binding POT1/Cdc13" evidence="10">
    <location>
        <begin position="7"/>
        <end position="149"/>
    </location>
</feature>
<protein>
    <recommendedName>
        <fullName evidence="4">Protection of telomeres protein 1</fullName>
    </recommendedName>
</protein>
<evidence type="ECO:0000259" key="10">
    <source>
        <dbReference type="SMART" id="SM00976"/>
    </source>
</evidence>
<evidence type="ECO:0000256" key="6">
    <source>
        <dbReference type="ARBA" id="ARBA00022895"/>
    </source>
</evidence>
<dbReference type="STRING" id="675120.N1PVY3"/>
<evidence type="ECO:0000313" key="12">
    <source>
        <dbReference type="Proteomes" id="UP000016933"/>
    </source>
</evidence>
<dbReference type="GO" id="GO:0098505">
    <property type="term" value="F:G-rich strand telomeric DNA binding"/>
    <property type="evidence" value="ECO:0007669"/>
    <property type="project" value="TreeGrafter"/>
</dbReference>
<keyword evidence="5" id="KW-0158">Chromosome</keyword>
<dbReference type="PANTHER" id="PTHR14513:SF0">
    <property type="entry name" value="PROTECTION OF TELOMERES PROTEIN 1"/>
    <property type="match status" value="1"/>
</dbReference>
<evidence type="ECO:0000256" key="2">
    <source>
        <dbReference type="ARBA" id="ARBA00004574"/>
    </source>
</evidence>
<dbReference type="EMBL" id="KB446536">
    <property type="protein sequence ID" value="EME47631.1"/>
    <property type="molecule type" value="Genomic_DNA"/>
</dbReference>
<dbReference type="InterPro" id="IPR028389">
    <property type="entry name" value="POT1"/>
</dbReference>
<dbReference type="InterPro" id="IPR032042">
    <property type="entry name" value="POT1PC"/>
</dbReference>
<evidence type="ECO:0000256" key="8">
    <source>
        <dbReference type="ARBA" id="ARBA00023242"/>
    </source>
</evidence>
<evidence type="ECO:0000256" key="7">
    <source>
        <dbReference type="ARBA" id="ARBA00023125"/>
    </source>
</evidence>
<feature type="region of interest" description="Disordered" evidence="9">
    <location>
        <begin position="172"/>
        <end position="203"/>
    </location>
</feature>
<dbReference type="Gene3D" id="2.40.50.140">
    <property type="entry name" value="Nucleic acid-binding proteins"/>
    <property type="match status" value="2"/>
</dbReference>
<evidence type="ECO:0000256" key="3">
    <source>
        <dbReference type="ARBA" id="ARBA00008442"/>
    </source>
</evidence>
<keyword evidence="6" id="KW-0779">Telomere</keyword>
<dbReference type="GO" id="GO:0010521">
    <property type="term" value="F:telomerase inhibitor activity"/>
    <property type="evidence" value="ECO:0007669"/>
    <property type="project" value="TreeGrafter"/>
</dbReference>
<dbReference type="InterPro" id="IPR011564">
    <property type="entry name" value="Telomer_end-bd_POT1/Cdc13"/>
</dbReference>
<dbReference type="Proteomes" id="UP000016933">
    <property type="component" value="Unassembled WGS sequence"/>
</dbReference>
<dbReference type="AlphaFoldDB" id="N1PVY3"/>
<evidence type="ECO:0000256" key="9">
    <source>
        <dbReference type="SAM" id="MobiDB-lite"/>
    </source>
</evidence>
<dbReference type="Pfam" id="PF02765">
    <property type="entry name" value="POT1"/>
    <property type="match status" value="1"/>
</dbReference>
<evidence type="ECO:0000256" key="4">
    <source>
        <dbReference type="ARBA" id="ARBA00015253"/>
    </source>
</evidence>
<keyword evidence="12" id="KW-1185">Reference proteome</keyword>